<evidence type="ECO:0000313" key="2">
    <source>
        <dbReference type="Proteomes" id="UP000275267"/>
    </source>
</evidence>
<organism evidence="1 2">
    <name type="scientific">Panicum miliaceum</name>
    <name type="common">Proso millet</name>
    <name type="synonym">Broomcorn millet</name>
    <dbReference type="NCBI Taxonomy" id="4540"/>
    <lineage>
        <taxon>Eukaryota</taxon>
        <taxon>Viridiplantae</taxon>
        <taxon>Streptophyta</taxon>
        <taxon>Embryophyta</taxon>
        <taxon>Tracheophyta</taxon>
        <taxon>Spermatophyta</taxon>
        <taxon>Magnoliopsida</taxon>
        <taxon>Liliopsida</taxon>
        <taxon>Poales</taxon>
        <taxon>Poaceae</taxon>
        <taxon>PACMAD clade</taxon>
        <taxon>Panicoideae</taxon>
        <taxon>Panicodae</taxon>
        <taxon>Paniceae</taxon>
        <taxon>Panicinae</taxon>
        <taxon>Panicum</taxon>
        <taxon>Panicum sect. Panicum</taxon>
    </lineage>
</organism>
<dbReference type="EMBL" id="PQIB02000004">
    <property type="protein sequence ID" value="RLN22908.1"/>
    <property type="molecule type" value="Genomic_DNA"/>
</dbReference>
<sequence>METSRFLSEIFLQDQTDLSWVPDGMSRRLLEYEASTQTRAMALVSTPSPLTRSRKSMLELEDTVEPVQCLALSPVHVNDKGKFKKLKHNRCFQPKPASSTYELRFCFPFGGFGPVTLRSRPKLFLQGFDPWRRSSMSFGVESFGLPLAKRSSVGRPSARSESRAPQQ</sequence>
<dbReference type="Proteomes" id="UP000275267">
    <property type="component" value="Unassembled WGS sequence"/>
</dbReference>
<name>A0A3L6SJW0_PANMI</name>
<protein>
    <submittedName>
        <fullName evidence="1">Uncharacterized protein</fullName>
    </submittedName>
</protein>
<dbReference type="AlphaFoldDB" id="A0A3L6SJW0"/>
<reference evidence="2" key="1">
    <citation type="journal article" date="2019" name="Nat. Commun.">
        <title>The genome of broomcorn millet.</title>
        <authorList>
            <person name="Zou C."/>
            <person name="Miki D."/>
            <person name="Li D."/>
            <person name="Tang Q."/>
            <person name="Xiao L."/>
            <person name="Rajput S."/>
            <person name="Deng P."/>
            <person name="Jia W."/>
            <person name="Huang R."/>
            <person name="Zhang M."/>
            <person name="Sun Y."/>
            <person name="Hu J."/>
            <person name="Fu X."/>
            <person name="Schnable P.S."/>
            <person name="Li F."/>
            <person name="Zhang H."/>
            <person name="Feng B."/>
            <person name="Zhu X."/>
            <person name="Liu R."/>
            <person name="Schnable J.C."/>
            <person name="Zhu J.-K."/>
            <person name="Zhang H."/>
        </authorList>
    </citation>
    <scope>NUCLEOTIDE SEQUENCE [LARGE SCALE GENOMIC DNA]</scope>
</reference>
<keyword evidence="2" id="KW-1185">Reference proteome</keyword>
<comment type="caution">
    <text evidence="1">The sequence shown here is derived from an EMBL/GenBank/DDBJ whole genome shotgun (WGS) entry which is preliminary data.</text>
</comment>
<proteinExistence type="predicted"/>
<dbReference type="OrthoDB" id="717378at2759"/>
<gene>
    <name evidence="1" type="ORF">C2845_PM07G09270</name>
</gene>
<accession>A0A3L6SJW0</accession>
<evidence type="ECO:0000313" key="1">
    <source>
        <dbReference type="EMBL" id="RLN22908.1"/>
    </source>
</evidence>